<reference evidence="2 3" key="1">
    <citation type="journal article" date="2012" name="PLoS ONE">
        <title>Genome sequence and transcriptome analysis of the radioresistant bacterium Deinococcus gobiensis: insights into the extreme environmental adaptations.</title>
        <authorList>
            <person name="Yuan M."/>
            <person name="Chen M."/>
            <person name="Zhang W."/>
            <person name="Lu W."/>
            <person name="Wang J."/>
            <person name="Yang M."/>
            <person name="Zhao P."/>
            <person name="Tang R."/>
            <person name="Li X."/>
            <person name="Hao Y."/>
            <person name="Zhou Z."/>
            <person name="Zhan Y."/>
            <person name="Yu H."/>
            <person name="Teng C."/>
            <person name="Yan Y."/>
            <person name="Ping S."/>
            <person name="Wang Y."/>
            <person name="Lin M."/>
        </authorList>
    </citation>
    <scope>NUCLEOTIDE SEQUENCE [LARGE SCALE GENOMIC DNA]</scope>
    <source>
        <strain evidence="2 3">I-0</strain>
    </source>
</reference>
<keyword evidence="3" id="KW-1185">Reference proteome</keyword>
<accession>H8GU51</accession>
<name>H8GU51_DEIGI</name>
<dbReference type="AlphaFoldDB" id="H8GU51"/>
<feature type="chain" id="PRO_5003612201" evidence="1">
    <location>
        <begin position="25"/>
        <end position="512"/>
    </location>
</feature>
<sequence length="512" mass="53219">MSPRRTALLAGLALVPSLWPGAVAQGAGSADLKALGTAYALYVGAGYLRDTCVKRDPASAAKVNQAYAAWIKAQNLGAFEAQLTQRVGRAALTQLRADMAGSLQALDSALQKLGPASRSCPALATQFSSDTFDVRAQVPNLAAALGTGGAAPTPSASASSRPAGASANVAVYSVAQLSSLMAQTLAPLGKASGQQQDAAGLKKLQSLGTVIAVSGTTQRSRSITQEDDRRAARFDVYCYDMANDADNPPKGQVTVAGRVREFDHVTGITLDSCVVLSAAQAAGLKQSTLAVVDAGWQFKAQPAEKFLVAAGQGLKDSEILGAYIEQSTGIGVGGMVLTTYPVSLFLKDGTVYNDPYWAPGSFNYKLSRQLEPQKWGKWTRQGKDFVIRWGDGKTGTFEVKGESRALPAGTKLNGAFQTISGGGNTALGGDLMVVGGGTYTFRPDGTFSGGRFGGSSGPGVAVSSSRKTGGTYAVSGYGLTLRGQGGEEQRLFFARYDQDLLYIGGSPYTPDR</sequence>
<evidence type="ECO:0000256" key="1">
    <source>
        <dbReference type="SAM" id="SignalP"/>
    </source>
</evidence>
<gene>
    <name evidence="2" type="ordered locus">DGo_CA0266</name>
</gene>
<dbReference type="STRING" id="745776.DGo_CA0266"/>
<evidence type="ECO:0000313" key="2">
    <source>
        <dbReference type="EMBL" id="AFD24193.1"/>
    </source>
</evidence>
<protein>
    <submittedName>
        <fullName evidence="2">Uncharacterized protein</fullName>
    </submittedName>
</protein>
<dbReference type="EMBL" id="CP002191">
    <property type="protein sequence ID" value="AFD24193.1"/>
    <property type="molecule type" value="Genomic_DNA"/>
</dbReference>
<dbReference type="Proteomes" id="UP000007575">
    <property type="component" value="Chromosome"/>
</dbReference>
<proteinExistence type="predicted"/>
<dbReference type="PATRIC" id="fig|745776.4.peg.273"/>
<dbReference type="RefSeq" id="WP_014683676.1">
    <property type="nucleotide sequence ID" value="NC_017790.1"/>
</dbReference>
<evidence type="ECO:0000313" key="3">
    <source>
        <dbReference type="Proteomes" id="UP000007575"/>
    </source>
</evidence>
<dbReference type="KEGG" id="dgo:DGo_CA0266"/>
<organism evidence="2 3">
    <name type="scientific">Deinococcus gobiensis (strain DSM 21396 / JCM 16679 / CGMCC 1.7299 / I-0)</name>
    <dbReference type="NCBI Taxonomy" id="745776"/>
    <lineage>
        <taxon>Bacteria</taxon>
        <taxon>Thermotogati</taxon>
        <taxon>Deinococcota</taxon>
        <taxon>Deinococci</taxon>
        <taxon>Deinococcales</taxon>
        <taxon>Deinococcaceae</taxon>
        <taxon>Deinococcus</taxon>
    </lineage>
</organism>
<feature type="signal peptide" evidence="1">
    <location>
        <begin position="1"/>
        <end position="24"/>
    </location>
</feature>
<keyword evidence="1" id="KW-0732">Signal</keyword>
<dbReference type="HOGENOM" id="CLU_531816_0_0_0"/>